<feature type="transmembrane region" description="Helical" evidence="5">
    <location>
        <begin position="144"/>
        <end position="163"/>
    </location>
</feature>
<keyword evidence="6" id="KW-0808">Transferase</keyword>
<gene>
    <name evidence="6" type="ORF">N5A92_06675</name>
</gene>
<dbReference type="EMBL" id="JAOCZP010000002">
    <property type="protein sequence ID" value="MCT7374718.1"/>
    <property type="molecule type" value="Genomic_DNA"/>
</dbReference>
<dbReference type="NCBIfam" id="NF040696">
    <property type="entry name" value="isopcys_mtase"/>
    <property type="match status" value="1"/>
</dbReference>
<keyword evidence="3 5" id="KW-1133">Transmembrane helix</keyword>
<protein>
    <submittedName>
        <fullName evidence="6">Protein-S-isoprenylcysteine O-methyltransferase</fullName>
        <ecNumber evidence="6">2.1.1.100</ecNumber>
    </submittedName>
</protein>
<dbReference type="PANTHER" id="PTHR43847">
    <property type="entry name" value="BLL3993 PROTEIN"/>
    <property type="match status" value="1"/>
</dbReference>
<dbReference type="Pfam" id="PF04140">
    <property type="entry name" value="ICMT"/>
    <property type="match status" value="1"/>
</dbReference>
<dbReference type="InterPro" id="IPR007269">
    <property type="entry name" value="ICMT_MeTrfase"/>
</dbReference>
<dbReference type="InterPro" id="IPR052527">
    <property type="entry name" value="Metal_cation-efflux_comp"/>
</dbReference>
<evidence type="ECO:0000313" key="7">
    <source>
        <dbReference type="Proteomes" id="UP001320831"/>
    </source>
</evidence>
<sequence length="195" mass="22002">MTLDTAGEALWVVGVVAWYIIRYPFERRARRVRVVRNDRSLPDTVGLALALFGLAIFPALYVFTGFPAAGDYPAGLSTIALGTAFFSCALWLFRSSHKALGRNWSISLEIREKHKLVCIGPYAVVRHPMYTSFLLMAVGQALLLSNWVVALAGLAGFAFLFFLRIGKEEHIMLESFGPQYRAYMERTKRIIPYLY</sequence>
<evidence type="ECO:0000256" key="2">
    <source>
        <dbReference type="ARBA" id="ARBA00022692"/>
    </source>
</evidence>
<reference evidence="6 7" key="1">
    <citation type="submission" date="2022-09" db="EMBL/GenBank/DDBJ databases">
        <title>Chelativorans salina sp. nov., a novel slightly halophilic bacterium isolated from a saline lake sediment enrichment.</title>
        <authorList>
            <person name="Gao L."/>
            <person name="Fang B.-Z."/>
            <person name="Li W.-J."/>
        </authorList>
    </citation>
    <scope>NUCLEOTIDE SEQUENCE [LARGE SCALE GENOMIC DNA]</scope>
    <source>
        <strain evidence="6 7">EGI FJ00035</strain>
    </source>
</reference>
<feature type="transmembrane region" description="Helical" evidence="5">
    <location>
        <begin position="6"/>
        <end position="25"/>
    </location>
</feature>
<dbReference type="InterPro" id="IPR054851">
    <property type="entry name" value="Isoprenylcys_mtase"/>
</dbReference>
<comment type="subcellular location">
    <subcellularLocation>
        <location evidence="1">Membrane</location>
        <topology evidence="1">Multi-pass membrane protein</topology>
    </subcellularLocation>
</comment>
<evidence type="ECO:0000256" key="5">
    <source>
        <dbReference type="SAM" id="Phobius"/>
    </source>
</evidence>
<comment type="caution">
    <text evidence="6">The sequence shown here is derived from an EMBL/GenBank/DDBJ whole genome shotgun (WGS) entry which is preliminary data.</text>
</comment>
<dbReference type="GO" id="GO:0004671">
    <property type="term" value="F:protein C-terminal S-isoprenylcysteine carboxyl O-methyltransferase activity"/>
    <property type="evidence" value="ECO:0007669"/>
    <property type="project" value="UniProtKB-EC"/>
</dbReference>
<keyword evidence="2 5" id="KW-0812">Transmembrane</keyword>
<keyword evidence="4 5" id="KW-0472">Membrane</keyword>
<proteinExistence type="predicted"/>
<evidence type="ECO:0000313" key="6">
    <source>
        <dbReference type="EMBL" id="MCT7374718.1"/>
    </source>
</evidence>
<dbReference type="GO" id="GO:0032259">
    <property type="term" value="P:methylation"/>
    <property type="evidence" value="ECO:0007669"/>
    <property type="project" value="UniProtKB-KW"/>
</dbReference>
<keyword evidence="6" id="KW-0489">Methyltransferase</keyword>
<name>A0ABT2LMT5_9HYPH</name>
<dbReference type="EC" id="2.1.1.100" evidence="6"/>
<accession>A0ABT2LMT5</accession>
<organism evidence="6 7">
    <name type="scientific">Chelativorans salis</name>
    <dbReference type="NCBI Taxonomy" id="2978478"/>
    <lineage>
        <taxon>Bacteria</taxon>
        <taxon>Pseudomonadati</taxon>
        <taxon>Pseudomonadota</taxon>
        <taxon>Alphaproteobacteria</taxon>
        <taxon>Hyphomicrobiales</taxon>
        <taxon>Phyllobacteriaceae</taxon>
        <taxon>Chelativorans</taxon>
    </lineage>
</organism>
<feature type="transmembrane region" description="Helical" evidence="5">
    <location>
        <begin position="45"/>
        <end position="66"/>
    </location>
</feature>
<evidence type="ECO:0000256" key="1">
    <source>
        <dbReference type="ARBA" id="ARBA00004141"/>
    </source>
</evidence>
<dbReference type="PANTHER" id="PTHR43847:SF1">
    <property type="entry name" value="BLL3993 PROTEIN"/>
    <property type="match status" value="1"/>
</dbReference>
<dbReference type="Proteomes" id="UP001320831">
    <property type="component" value="Unassembled WGS sequence"/>
</dbReference>
<keyword evidence="7" id="KW-1185">Reference proteome</keyword>
<evidence type="ECO:0000256" key="3">
    <source>
        <dbReference type="ARBA" id="ARBA00022989"/>
    </source>
</evidence>
<dbReference type="Gene3D" id="1.20.120.1630">
    <property type="match status" value="1"/>
</dbReference>
<evidence type="ECO:0000256" key="4">
    <source>
        <dbReference type="ARBA" id="ARBA00023136"/>
    </source>
</evidence>
<feature type="transmembrane region" description="Helical" evidence="5">
    <location>
        <begin position="72"/>
        <end position="93"/>
    </location>
</feature>